<keyword evidence="3 5" id="KW-0067">ATP-binding</keyword>
<protein>
    <recommendedName>
        <fullName evidence="5 6">Dephospho-CoA kinase</fullName>
        <ecNumber evidence="5 6">2.7.1.24</ecNumber>
    </recommendedName>
    <alternativeName>
        <fullName evidence="5">Dephosphocoenzyme A kinase</fullName>
    </alternativeName>
</protein>
<dbReference type="Pfam" id="PF01121">
    <property type="entry name" value="CoaE"/>
    <property type="match status" value="1"/>
</dbReference>
<dbReference type="PANTHER" id="PTHR10695">
    <property type="entry name" value="DEPHOSPHO-COA KINASE-RELATED"/>
    <property type="match status" value="1"/>
</dbReference>
<evidence type="ECO:0000256" key="6">
    <source>
        <dbReference type="NCBIfam" id="TIGR00152"/>
    </source>
</evidence>
<dbReference type="HAMAP" id="MF_00376">
    <property type="entry name" value="Dephospho_CoA_kinase"/>
    <property type="match status" value="1"/>
</dbReference>
<keyword evidence="8" id="KW-1185">Reference proteome</keyword>
<dbReference type="CDD" id="cd02022">
    <property type="entry name" value="DPCK"/>
    <property type="match status" value="1"/>
</dbReference>
<dbReference type="InterPro" id="IPR001977">
    <property type="entry name" value="Depp_CoAkinase"/>
</dbReference>
<accession>A0A1G4SV71</accession>
<evidence type="ECO:0000256" key="4">
    <source>
        <dbReference type="ARBA" id="ARBA00022993"/>
    </source>
</evidence>
<dbReference type="GO" id="GO:0005524">
    <property type="term" value="F:ATP binding"/>
    <property type="evidence" value="ECO:0007669"/>
    <property type="project" value="UniProtKB-UniRule"/>
</dbReference>
<reference evidence="8" key="1">
    <citation type="submission" date="2016-10" db="EMBL/GenBank/DDBJ databases">
        <authorList>
            <person name="Varghese N."/>
            <person name="Submissions S."/>
        </authorList>
    </citation>
    <scope>NUCLEOTIDE SEQUENCE [LARGE SCALE GENOMIC DNA]</scope>
    <source>
        <strain evidence="8">CGMCC 1.1761</strain>
    </source>
</reference>
<evidence type="ECO:0000256" key="3">
    <source>
        <dbReference type="ARBA" id="ARBA00022840"/>
    </source>
</evidence>
<sequence>MSPRLPFRLGLTGSIGMGKSTTAQIFRELGVPVHDADAAVHALYGAEGAAPVEAAFPGVVVDGRVDRALLGARVFGNDEAMKRLEAIVHPLVRAREKAFLDQAAEAGEPIAVLDIPLLYETGAQDRVDAVLVVTAPEDVQRARVMARPGMSEETFAAILARQMPDAEKRRRADHVLDTRHGLDHARAAVAELLHQLRAARGGNANKEDGDA</sequence>
<comment type="subcellular location">
    <subcellularLocation>
        <location evidence="5">Cytoplasm</location>
    </subcellularLocation>
</comment>
<evidence type="ECO:0000256" key="2">
    <source>
        <dbReference type="ARBA" id="ARBA00022741"/>
    </source>
</evidence>
<comment type="pathway">
    <text evidence="5">Cofactor biosynthesis; coenzyme A biosynthesis; CoA from (R)-pantothenate: step 5/5.</text>
</comment>
<evidence type="ECO:0000313" key="7">
    <source>
        <dbReference type="EMBL" id="SCW73018.1"/>
    </source>
</evidence>
<organism evidence="7 8">
    <name type="scientific">Ancylobacter rudongensis</name>
    <dbReference type="NCBI Taxonomy" id="177413"/>
    <lineage>
        <taxon>Bacteria</taxon>
        <taxon>Pseudomonadati</taxon>
        <taxon>Pseudomonadota</taxon>
        <taxon>Alphaproteobacteria</taxon>
        <taxon>Hyphomicrobiales</taxon>
        <taxon>Xanthobacteraceae</taxon>
        <taxon>Ancylobacter</taxon>
    </lineage>
</organism>
<gene>
    <name evidence="5" type="primary">coaE</name>
    <name evidence="7" type="ORF">SAMN05660859_2546</name>
</gene>
<dbReference type="EC" id="2.7.1.24" evidence="5 6"/>
<keyword evidence="5" id="KW-0808">Transferase</keyword>
<comment type="catalytic activity">
    <reaction evidence="5">
        <text>3'-dephospho-CoA + ATP = ADP + CoA + H(+)</text>
        <dbReference type="Rhea" id="RHEA:18245"/>
        <dbReference type="ChEBI" id="CHEBI:15378"/>
        <dbReference type="ChEBI" id="CHEBI:30616"/>
        <dbReference type="ChEBI" id="CHEBI:57287"/>
        <dbReference type="ChEBI" id="CHEBI:57328"/>
        <dbReference type="ChEBI" id="CHEBI:456216"/>
        <dbReference type="EC" id="2.7.1.24"/>
    </reaction>
</comment>
<keyword evidence="4 5" id="KW-0173">Coenzyme A biosynthesis</keyword>
<dbReference type="NCBIfam" id="TIGR00152">
    <property type="entry name" value="dephospho-CoA kinase"/>
    <property type="match status" value="1"/>
</dbReference>
<evidence type="ECO:0000256" key="5">
    <source>
        <dbReference type="HAMAP-Rule" id="MF_00376"/>
    </source>
</evidence>
<dbReference type="PROSITE" id="PS51219">
    <property type="entry name" value="DPCK"/>
    <property type="match status" value="1"/>
</dbReference>
<dbReference type="GO" id="GO:0004140">
    <property type="term" value="F:dephospho-CoA kinase activity"/>
    <property type="evidence" value="ECO:0007669"/>
    <property type="project" value="UniProtKB-UniRule"/>
</dbReference>
<dbReference type="SUPFAM" id="SSF52540">
    <property type="entry name" value="P-loop containing nucleoside triphosphate hydrolases"/>
    <property type="match status" value="1"/>
</dbReference>
<comment type="function">
    <text evidence="5">Catalyzes the phosphorylation of the 3'-hydroxyl group of dephosphocoenzyme A to form coenzyme A.</text>
</comment>
<dbReference type="STRING" id="177413.SAMN05660859_2546"/>
<evidence type="ECO:0000313" key="8">
    <source>
        <dbReference type="Proteomes" id="UP000198889"/>
    </source>
</evidence>
<evidence type="ECO:0000256" key="1">
    <source>
        <dbReference type="ARBA" id="ARBA00009018"/>
    </source>
</evidence>
<proteinExistence type="inferred from homology"/>
<dbReference type="RefSeq" id="WP_091440051.1">
    <property type="nucleotide sequence ID" value="NZ_FMTP01000003.1"/>
</dbReference>
<dbReference type="PANTHER" id="PTHR10695:SF46">
    <property type="entry name" value="BIFUNCTIONAL COENZYME A SYNTHASE-RELATED"/>
    <property type="match status" value="1"/>
</dbReference>
<dbReference type="UniPathway" id="UPA00241">
    <property type="reaction ID" value="UER00356"/>
</dbReference>
<keyword evidence="5 7" id="KW-0418">Kinase</keyword>
<feature type="binding site" evidence="5">
    <location>
        <begin position="16"/>
        <end position="21"/>
    </location>
    <ligand>
        <name>ATP</name>
        <dbReference type="ChEBI" id="CHEBI:30616"/>
    </ligand>
</feature>
<dbReference type="Gene3D" id="3.40.50.300">
    <property type="entry name" value="P-loop containing nucleotide triphosphate hydrolases"/>
    <property type="match status" value="1"/>
</dbReference>
<keyword evidence="2 5" id="KW-0547">Nucleotide-binding</keyword>
<comment type="similarity">
    <text evidence="1 5">Belongs to the CoaE family.</text>
</comment>
<dbReference type="AlphaFoldDB" id="A0A1G4SV71"/>
<dbReference type="InterPro" id="IPR027417">
    <property type="entry name" value="P-loop_NTPase"/>
</dbReference>
<dbReference type="EMBL" id="FMTP01000003">
    <property type="protein sequence ID" value="SCW73018.1"/>
    <property type="molecule type" value="Genomic_DNA"/>
</dbReference>
<dbReference type="GO" id="GO:0005737">
    <property type="term" value="C:cytoplasm"/>
    <property type="evidence" value="ECO:0007669"/>
    <property type="project" value="UniProtKB-SubCell"/>
</dbReference>
<keyword evidence="5" id="KW-0963">Cytoplasm</keyword>
<name>A0A1G4SV71_9HYPH</name>
<dbReference type="GO" id="GO:0015937">
    <property type="term" value="P:coenzyme A biosynthetic process"/>
    <property type="evidence" value="ECO:0007669"/>
    <property type="project" value="UniProtKB-UniRule"/>
</dbReference>
<dbReference type="Proteomes" id="UP000198889">
    <property type="component" value="Unassembled WGS sequence"/>
</dbReference>